<proteinExistence type="predicted"/>
<sequence>MPRLFFHVRFDHHSRSRDELGLDFPDVETACAEAVRAAKDLRDEFVAQGQNLRDYVIEVENVSGELVFRLPFSELFDA</sequence>
<name>A0A1B2EUE8_9HYPH</name>
<dbReference type="EMBL" id="CP016618">
    <property type="protein sequence ID" value="ANY83590.1"/>
    <property type="molecule type" value="Genomic_DNA"/>
</dbReference>
<feature type="domain" description="DUF6894" evidence="1">
    <location>
        <begin position="3"/>
        <end position="73"/>
    </location>
</feature>
<reference evidence="2" key="1">
    <citation type="submission" date="2016-07" db="EMBL/GenBank/DDBJ databases">
        <title>Microvirga ossetica sp. nov. a new species of rhizobia isolated from root nodules of the legume species Vicia alpestris Steven originated from North Ossetia region in the Caucasus.</title>
        <authorList>
            <person name="Safronova V.I."/>
            <person name="Kuznetsova I.G."/>
            <person name="Sazanova A.L."/>
            <person name="Belimov A."/>
            <person name="Andronov E."/>
            <person name="Osledkin Y.S."/>
            <person name="Onishchuk O.P."/>
            <person name="Kurchak O.N."/>
            <person name="Shaposhnikov A.I."/>
            <person name="Willems A."/>
            <person name="Tikhonovich I.A."/>
        </authorList>
    </citation>
    <scope>NUCLEOTIDE SEQUENCE [LARGE SCALE GENOMIC DNA]</scope>
    <source>
        <strain evidence="2">V5/3M</strain>
        <plasmid evidence="2">unnamed3</plasmid>
    </source>
</reference>
<dbReference type="OrthoDB" id="8000819at2"/>
<dbReference type="RefSeq" id="WP_099514583.1">
    <property type="nucleotide sequence ID" value="NZ_CP016618.1"/>
</dbReference>
<dbReference type="AlphaFoldDB" id="A0A1B2EUE8"/>
<protein>
    <recommendedName>
        <fullName evidence="1">DUF6894 domain-containing protein</fullName>
    </recommendedName>
</protein>
<gene>
    <name evidence="2" type="ORF">BB934_35635</name>
</gene>
<evidence type="ECO:0000259" key="1">
    <source>
        <dbReference type="Pfam" id="PF21834"/>
    </source>
</evidence>
<dbReference type="Pfam" id="PF21834">
    <property type="entry name" value="DUF6894"/>
    <property type="match status" value="1"/>
</dbReference>
<keyword evidence="2" id="KW-0614">Plasmid</keyword>
<dbReference type="InterPro" id="IPR054189">
    <property type="entry name" value="DUF6894"/>
</dbReference>
<evidence type="ECO:0000313" key="2">
    <source>
        <dbReference type="EMBL" id="ANY83590.1"/>
    </source>
</evidence>
<accession>A0A1B2EUE8</accession>
<dbReference type="KEGG" id="moc:BB934_35635"/>
<geneLocation type="plasmid" evidence="2">
    <name>unnamed3</name>
</geneLocation>
<organism evidence="2">
    <name type="scientific">Microvirga ossetica</name>
    <dbReference type="NCBI Taxonomy" id="1882682"/>
    <lineage>
        <taxon>Bacteria</taxon>
        <taxon>Pseudomonadati</taxon>
        <taxon>Pseudomonadota</taxon>
        <taxon>Alphaproteobacteria</taxon>
        <taxon>Hyphomicrobiales</taxon>
        <taxon>Methylobacteriaceae</taxon>
        <taxon>Microvirga</taxon>
    </lineage>
</organism>